<dbReference type="Pfam" id="PF00589">
    <property type="entry name" value="Phage_integrase"/>
    <property type="match status" value="1"/>
</dbReference>
<dbReference type="PANTHER" id="PTHR21446">
    <property type="entry name" value="DUF3504 DOMAIN-CONTAINING PROTEIN"/>
    <property type="match status" value="1"/>
</dbReference>
<comment type="caution">
    <text evidence="3">The sequence shown here is derived from an EMBL/GenBank/DDBJ whole genome shotgun (WGS) entry which is preliminary data.</text>
</comment>
<evidence type="ECO:0000259" key="2">
    <source>
        <dbReference type="Pfam" id="PF00589"/>
    </source>
</evidence>
<dbReference type="InterPro" id="IPR002104">
    <property type="entry name" value="Integrase_catalytic"/>
</dbReference>
<feature type="non-terminal residue" evidence="3">
    <location>
        <position position="132"/>
    </location>
</feature>
<sequence>MSGFFDLTNIPAPDLDKLLCSFFKDLRKKDGSDYEPDTVSSLQRSTERHITEQKLLFDILKDDAFSLWYKSSPLGKNEIGKSMSTAAKNAGLAAQKKKISNHSVRKTSIYRLLDAGVPENFVMQLSGLKNLQ</sequence>
<accession>A0ABN8PAW1</accession>
<proteinExistence type="predicted"/>
<organism evidence="3 4">
    <name type="scientific">Porites evermanni</name>
    <dbReference type="NCBI Taxonomy" id="104178"/>
    <lineage>
        <taxon>Eukaryota</taxon>
        <taxon>Metazoa</taxon>
        <taxon>Cnidaria</taxon>
        <taxon>Anthozoa</taxon>
        <taxon>Hexacorallia</taxon>
        <taxon>Scleractinia</taxon>
        <taxon>Fungiina</taxon>
        <taxon>Poritidae</taxon>
        <taxon>Porites</taxon>
    </lineage>
</organism>
<reference evidence="3 4" key="1">
    <citation type="submission" date="2022-05" db="EMBL/GenBank/DDBJ databases">
        <authorList>
            <consortium name="Genoscope - CEA"/>
            <person name="William W."/>
        </authorList>
    </citation>
    <scope>NUCLEOTIDE SEQUENCE [LARGE SCALE GENOMIC DNA]</scope>
</reference>
<protein>
    <recommendedName>
        <fullName evidence="2">Tyr recombinase domain-containing protein</fullName>
    </recommendedName>
</protein>
<evidence type="ECO:0000313" key="3">
    <source>
        <dbReference type="EMBL" id="CAH3140037.1"/>
    </source>
</evidence>
<evidence type="ECO:0000313" key="4">
    <source>
        <dbReference type="Proteomes" id="UP001159427"/>
    </source>
</evidence>
<dbReference type="InterPro" id="IPR013762">
    <property type="entry name" value="Integrase-like_cat_sf"/>
</dbReference>
<evidence type="ECO:0000256" key="1">
    <source>
        <dbReference type="ARBA" id="ARBA00023172"/>
    </source>
</evidence>
<dbReference type="SUPFAM" id="SSF56349">
    <property type="entry name" value="DNA breaking-rejoining enzymes"/>
    <property type="match status" value="1"/>
</dbReference>
<dbReference type="InterPro" id="IPR052787">
    <property type="entry name" value="MAVS"/>
</dbReference>
<keyword evidence="1" id="KW-0233">DNA recombination</keyword>
<dbReference type="EMBL" id="CALNXI010000792">
    <property type="protein sequence ID" value="CAH3140037.1"/>
    <property type="molecule type" value="Genomic_DNA"/>
</dbReference>
<name>A0ABN8PAW1_9CNID</name>
<keyword evidence="4" id="KW-1185">Reference proteome</keyword>
<dbReference type="Gene3D" id="1.10.443.10">
    <property type="entry name" value="Intergrase catalytic core"/>
    <property type="match status" value="1"/>
</dbReference>
<dbReference type="InterPro" id="IPR011010">
    <property type="entry name" value="DNA_brk_join_enz"/>
</dbReference>
<dbReference type="PANTHER" id="PTHR21446:SF12">
    <property type="entry name" value="POTASSIUM CHANNEL TETRAMERIZATION DOMAIN CONTAINING 1"/>
    <property type="match status" value="1"/>
</dbReference>
<dbReference type="Proteomes" id="UP001159427">
    <property type="component" value="Unassembled WGS sequence"/>
</dbReference>
<feature type="domain" description="Tyr recombinase" evidence="2">
    <location>
        <begin position="46"/>
        <end position="131"/>
    </location>
</feature>
<gene>
    <name evidence="3" type="ORF">PEVE_00041538</name>
</gene>